<gene>
    <name evidence="1" type="ORF">MGR_2241</name>
</gene>
<dbReference type="RefSeq" id="WP_156612481.1">
    <property type="nucleotide sequence ID" value="NZ_CP027527.1"/>
</dbReference>
<reference evidence="1" key="1">
    <citation type="journal article" date="2007" name="J. Bacteriol.">
        <title>Comparative genome analysis of four magnetotactic bacteria reveals a complex set of group-specific genes implicated in magnetosome biomineralization and function.</title>
        <authorList>
            <person name="Richter M."/>
            <person name="Kube M."/>
            <person name="Bazylinski D.A."/>
            <person name="Lombardot T."/>
            <person name="Gloeckner F.O."/>
            <person name="Reinhardt R."/>
            <person name="Schueler D."/>
        </authorList>
    </citation>
    <scope>NUCLEOTIDE SEQUENCE</scope>
    <source>
        <strain evidence="1">MSR-1</strain>
    </source>
</reference>
<accession>A4TZ80</accession>
<dbReference type="AlphaFoldDB" id="A4TZ80"/>
<evidence type="ECO:0008006" key="2">
    <source>
        <dbReference type="Google" id="ProtNLM"/>
    </source>
</evidence>
<dbReference type="InterPro" id="IPR013325">
    <property type="entry name" value="RNA_pol_sigma_r2"/>
</dbReference>
<dbReference type="Gene3D" id="1.10.1740.10">
    <property type="match status" value="1"/>
</dbReference>
<dbReference type="EMBL" id="CU459003">
    <property type="protein sequence ID" value="CAM75937.1"/>
    <property type="molecule type" value="Genomic_DNA"/>
</dbReference>
<name>A4TZ80_9PROT</name>
<dbReference type="GO" id="GO:0003700">
    <property type="term" value="F:DNA-binding transcription factor activity"/>
    <property type="evidence" value="ECO:0007669"/>
    <property type="project" value="InterPro"/>
</dbReference>
<evidence type="ECO:0000313" key="1">
    <source>
        <dbReference type="EMBL" id="CAM75937.1"/>
    </source>
</evidence>
<dbReference type="SUPFAM" id="SSF88946">
    <property type="entry name" value="Sigma2 domain of RNA polymerase sigma factors"/>
    <property type="match status" value="1"/>
</dbReference>
<proteinExistence type="predicted"/>
<protein>
    <recommendedName>
        <fullName evidence="2">RNA polymerase sigma-70 region 2 domain-containing protein</fullName>
    </recommendedName>
</protein>
<dbReference type="GO" id="GO:0006352">
    <property type="term" value="P:DNA-templated transcription initiation"/>
    <property type="evidence" value="ECO:0007669"/>
    <property type="project" value="InterPro"/>
</dbReference>
<organism evidence="1">
    <name type="scientific">Magnetospirillum gryphiswaldense</name>
    <dbReference type="NCBI Taxonomy" id="55518"/>
    <lineage>
        <taxon>Bacteria</taxon>
        <taxon>Pseudomonadati</taxon>
        <taxon>Pseudomonadota</taxon>
        <taxon>Alphaproteobacteria</taxon>
        <taxon>Rhodospirillales</taxon>
        <taxon>Rhodospirillaceae</taxon>
        <taxon>Magnetospirillum</taxon>
    </lineage>
</organism>
<sequence>MGMQQQISDKDITGIGLATADRCARRIGRTLRLPAADIGDVRQDLLLELVRRAPRFDGQAGWPTFARLVIRHAGQDVADRLIRDRRRHGGSIDDTEQTSEDDGLAAWWAGGVTGAGAIHLRLDLQRFLDGLPHRLQHLCRLLTEEDRATALVESGFSRSEFFRQIHELRMRLRAHGLTPLGRSGQCVGT</sequence>